<keyword evidence="2" id="KW-0812">Transmembrane</keyword>
<proteinExistence type="inferred from homology"/>
<reference evidence="4" key="1">
    <citation type="journal article" date="2023" name="Front. Mar. Sci.">
        <title>A new Merluccius polli reference genome to investigate the effects of global change in West African waters.</title>
        <authorList>
            <person name="Mateo J.L."/>
            <person name="Blanco-Fernandez C."/>
            <person name="Garcia-Vazquez E."/>
            <person name="Machado-Schiaffino G."/>
        </authorList>
    </citation>
    <scope>NUCLEOTIDE SEQUENCE</scope>
    <source>
        <strain evidence="4">C29</strain>
        <tissue evidence="4">Fin</tissue>
    </source>
</reference>
<evidence type="ECO:0000256" key="2">
    <source>
        <dbReference type="SAM" id="Phobius"/>
    </source>
</evidence>
<sequence>MDAVDSALRADAVVGMRTGCAVLTSTTAPTMLPADYEAVGHHGRARGVVMCRHLSRYSPIFILLALTGLIFLLSNIHTLENLSCHTASTLLQLQNSIHTAFVQEGPPYHNHTFCSHLGLEPSPEEALEERYLLNSIAWPQLPARPAPAPLRQTSDPVHSLFAILPAEGGREWYVGDQLEVLVQMHDFQGRPKRYGGDFLLARLHSLELGAGVAGRVVDHLNGFYSALFPLLWAGVAQVEVTMVHSSEAVAVLQRLREQRPDRVFFKSLFRSGFLSETTMCNMCLPPNPQQQPQEPLCNYTDLHTGEPWYCFKPKMLSCDTRINHAKGGYRKHIITNKEALLFQSDVNIKVVIHASGPDRINVLPKKIDKPELENSSVKPEPVKYIPSGYYYQGSWRVLGGTPARQFNDSSSITQCLMGKVVHMYGDSTVRQWFEYLNAFVPEIKEFNLHSPKNVGPYMAVDSKHNILLKYRCHGPPIRFSTVSASDLRYVANELDGLPGGPNTVVLLSIWAHFSTFPVEVYIRRMRHIRRALVRLLDRGPGTLVVIRTANLQALNQEVSLYNSDWFALQLDRVLRPMFMGLGVVFVDAWEMTLAHHLPHNLHPPPAIIKNMMDLILSHVCPAKTKKS</sequence>
<dbReference type="InterPro" id="IPR026845">
    <property type="entry name" value="NXPH/NXPE"/>
</dbReference>
<dbReference type="InterPro" id="IPR057106">
    <property type="entry name" value="NXPE4_C"/>
</dbReference>
<evidence type="ECO:0000259" key="3">
    <source>
        <dbReference type="Pfam" id="PF24536"/>
    </source>
</evidence>
<keyword evidence="5" id="KW-1185">Reference proteome</keyword>
<comment type="similarity">
    <text evidence="1">Belongs to the NXPE family.</text>
</comment>
<dbReference type="Pfam" id="PF24536">
    <property type="entry name" value="NXPE4_C"/>
    <property type="match status" value="1"/>
</dbReference>
<evidence type="ECO:0000313" key="5">
    <source>
        <dbReference type="Proteomes" id="UP001174136"/>
    </source>
</evidence>
<gene>
    <name evidence="4" type="primary">nxpe3_2</name>
    <name evidence="4" type="ORF">N1851_021975</name>
</gene>
<feature type="transmembrane region" description="Helical" evidence="2">
    <location>
        <begin position="60"/>
        <end position="79"/>
    </location>
</feature>
<dbReference type="Pfam" id="PF06312">
    <property type="entry name" value="Neurexophilin"/>
    <property type="match status" value="1"/>
</dbReference>
<dbReference type="Proteomes" id="UP001174136">
    <property type="component" value="Unassembled WGS sequence"/>
</dbReference>
<feature type="domain" description="NXPE C-terminal" evidence="3">
    <location>
        <begin position="405"/>
        <end position="620"/>
    </location>
</feature>
<dbReference type="EMBL" id="JAOPHQ010003988">
    <property type="protein sequence ID" value="KAK0141031.1"/>
    <property type="molecule type" value="Genomic_DNA"/>
</dbReference>
<evidence type="ECO:0000256" key="1">
    <source>
        <dbReference type="ARBA" id="ARBA00005431"/>
    </source>
</evidence>
<dbReference type="PANTHER" id="PTHR16165:SF9">
    <property type="entry name" value="NXPE FAMILY MEMBER 3"/>
    <property type="match status" value="1"/>
</dbReference>
<name>A0AA47NWA1_MERPO</name>
<comment type="caution">
    <text evidence="4">The sequence shown here is derived from an EMBL/GenBank/DDBJ whole genome shotgun (WGS) entry which is preliminary data.</text>
</comment>
<keyword evidence="2" id="KW-0472">Membrane</keyword>
<protein>
    <submittedName>
        <fullName evidence="4">NXPE family member 3</fullName>
    </submittedName>
</protein>
<dbReference type="AlphaFoldDB" id="A0AA47NWA1"/>
<accession>A0AA47NWA1</accession>
<evidence type="ECO:0000313" key="4">
    <source>
        <dbReference type="EMBL" id="KAK0141031.1"/>
    </source>
</evidence>
<dbReference type="InterPro" id="IPR014756">
    <property type="entry name" value="Ig_E-set"/>
</dbReference>
<dbReference type="SUPFAM" id="SSF81296">
    <property type="entry name" value="E set domains"/>
    <property type="match status" value="1"/>
</dbReference>
<keyword evidence="2" id="KW-1133">Transmembrane helix</keyword>
<dbReference type="PANTHER" id="PTHR16165">
    <property type="entry name" value="NXPE FAMILY MEMBER"/>
    <property type="match status" value="1"/>
</dbReference>
<dbReference type="GO" id="GO:0007399">
    <property type="term" value="P:nervous system development"/>
    <property type="evidence" value="ECO:0007669"/>
    <property type="project" value="UniProtKB-ARBA"/>
</dbReference>
<organism evidence="4 5">
    <name type="scientific">Merluccius polli</name>
    <name type="common">Benguela hake</name>
    <name type="synonym">Merluccius cadenati</name>
    <dbReference type="NCBI Taxonomy" id="89951"/>
    <lineage>
        <taxon>Eukaryota</taxon>
        <taxon>Metazoa</taxon>
        <taxon>Chordata</taxon>
        <taxon>Craniata</taxon>
        <taxon>Vertebrata</taxon>
        <taxon>Euteleostomi</taxon>
        <taxon>Actinopterygii</taxon>
        <taxon>Neopterygii</taxon>
        <taxon>Teleostei</taxon>
        <taxon>Neoteleostei</taxon>
        <taxon>Acanthomorphata</taxon>
        <taxon>Zeiogadaria</taxon>
        <taxon>Gadariae</taxon>
        <taxon>Gadiformes</taxon>
        <taxon>Gadoidei</taxon>
        <taxon>Merlucciidae</taxon>
        <taxon>Merluccius</taxon>
    </lineage>
</organism>